<keyword evidence="8" id="KW-0808">Transferase</keyword>
<evidence type="ECO:0000256" key="2">
    <source>
        <dbReference type="ARBA" id="ARBA00023043"/>
    </source>
</evidence>
<evidence type="ECO:0000256" key="1">
    <source>
        <dbReference type="ARBA" id="ARBA00022737"/>
    </source>
</evidence>
<feature type="compositionally biased region" description="Basic and acidic residues" evidence="6">
    <location>
        <begin position="647"/>
        <end position="660"/>
    </location>
</feature>
<feature type="repeat" description="ANK" evidence="4">
    <location>
        <begin position="157"/>
        <end position="189"/>
    </location>
</feature>
<keyword evidence="8" id="KW-0012">Acyltransferase</keyword>
<comment type="caution">
    <text evidence="8">The sequence shown here is derived from an EMBL/GenBank/DDBJ whole genome shotgun (WGS) entry which is preliminary data.</text>
</comment>
<evidence type="ECO:0000259" key="7">
    <source>
        <dbReference type="PROSITE" id="PS50014"/>
    </source>
</evidence>
<feature type="domain" description="Bromo" evidence="7">
    <location>
        <begin position="462"/>
        <end position="532"/>
    </location>
</feature>
<dbReference type="Pfam" id="PF13606">
    <property type="entry name" value="Ank_3"/>
    <property type="match status" value="1"/>
</dbReference>
<evidence type="ECO:0000256" key="6">
    <source>
        <dbReference type="SAM" id="MobiDB-lite"/>
    </source>
</evidence>
<dbReference type="CDD" id="cd04369">
    <property type="entry name" value="Bromodomain"/>
    <property type="match status" value="1"/>
</dbReference>
<feature type="repeat" description="ANK" evidence="4">
    <location>
        <begin position="223"/>
        <end position="255"/>
    </location>
</feature>
<proteinExistence type="predicted"/>
<feature type="compositionally biased region" description="Low complexity" evidence="6">
    <location>
        <begin position="318"/>
        <end position="327"/>
    </location>
</feature>
<dbReference type="EMBL" id="AHZU02001583">
    <property type="protein sequence ID" value="KFG30870.1"/>
    <property type="molecule type" value="Genomic_DNA"/>
</dbReference>
<dbReference type="SMR" id="A0A086JFF2"/>
<dbReference type="PROSITE" id="PS50297">
    <property type="entry name" value="ANK_REP_REGION"/>
    <property type="match status" value="1"/>
</dbReference>
<evidence type="ECO:0000313" key="8">
    <source>
        <dbReference type="EMBL" id="KFG30870.1"/>
    </source>
</evidence>
<dbReference type="Pfam" id="PF00439">
    <property type="entry name" value="Bromodomain"/>
    <property type="match status" value="1"/>
</dbReference>
<feature type="compositionally biased region" description="Low complexity" evidence="6">
    <location>
        <begin position="1"/>
        <end position="40"/>
    </location>
</feature>
<evidence type="ECO:0000256" key="4">
    <source>
        <dbReference type="PROSITE-ProRule" id="PRU00023"/>
    </source>
</evidence>
<dbReference type="InterPro" id="IPR036427">
    <property type="entry name" value="Bromodomain-like_sf"/>
</dbReference>
<gene>
    <name evidence="8" type="ORF">TGDOM2_263580</name>
</gene>
<dbReference type="PROSITE" id="PS00633">
    <property type="entry name" value="BROMODOMAIN_1"/>
    <property type="match status" value="1"/>
</dbReference>
<dbReference type="EC" id="2.3.1.48" evidence="8"/>
<evidence type="ECO:0000313" key="9">
    <source>
        <dbReference type="Proteomes" id="UP000028837"/>
    </source>
</evidence>
<dbReference type="VEuPathDB" id="ToxoDB:TGDOM2_263580"/>
<dbReference type="SUPFAM" id="SSF47370">
    <property type="entry name" value="Bromodomain"/>
    <property type="match status" value="1"/>
</dbReference>
<sequence length="714" mass="76467">MSTGASVDAGGSGASASPGVSGASPVSASPGVSASPRVSGASPVSSLPGASLAVSPFVPLFRIARHEPVSAVKEAFDKTLEKHRREVAEQNPGVSEADLDALQMKQIQEQHLLVDPTSRGTLLFEVAQRAKDEEAVELAQFLVDDKRVLAVTQRDRMQQTCLFYAAREGHVALCRFFIERGCDPNAQDTVGQTCLFYASREGRAACIAEILDRGGNPNLIDINRQSCLFYAARDNRLDAVRVLLEKGADPQVKDTLRKTAWHFAKANNHVAVCALLKGAGGAGAQAAAAGVGAQGVRTGPSLPGRTCSISSLSSFSGAAPASPNAGAETPEALDGARAVGPGRTASGVHGEAVCVEEVPQRKKYRLQFRPLPEDCPDLWLNAENEKLTEFERLFPALSVWRREESQMGCGEGVSAESSQNHYDAIHSALLQNSQQAALGAGSGTDLLGLWQSAASALLSELSKYEGGHIFEKPVDPKTAPGYYDVVTRPMSLSCIKAKIKKSDYTHPQQFLKDVEQVFINCEIYNQQGSWVWSIGKNMQKFFTNQVMITRFRDYVDKYDKIYSVLAECEEENRRAKASAERNSSAGEENERGPGAGPGERSETTAETGAAELRSGSSDRESGEETGNTKGEKDASSAETGESPEGPGEVKSEDGARREGDPLPTAKAEEEREWTEEQEAGAAKKEKEESANGQAAVGGKEGRKRRRDNGESRGA</sequence>
<feature type="region of interest" description="Disordered" evidence="6">
    <location>
        <begin position="318"/>
        <end position="344"/>
    </location>
</feature>
<accession>A0A086JFF2</accession>
<dbReference type="PROSITE" id="PS50014">
    <property type="entry name" value="BROMODOMAIN_2"/>
    <property type="match status" value="1"/>
</dbReference>
<dbReference type="InterPro" id="IPR002110">
    <property type="entry name" value="Ankyrin_rpt"/>
</dbReference>
<dbReference type="Gene3D" id="1.25.40.20">
    <property type="entry name" value="Ankyrin repeat-containing domain"/>
    <property type="match status" value="1"/>
</dbReference>
<evidence type="ECO:0000256" key="5">
    <source>
        <dbReference type="PROSITE-ProRule" id="PRU00035"/>
    </source>
</evidence>
<dbReference type="InterPro" id="IPR036770">
    <property type="entry name" value="Ankyrin_rpt-contain_sf"/>
</dbReference>
<dbReference type="InterPro" id="IPR001487">
    <property type="entry name" value="Bromodomain"/>
</dbReference>
<organism evidence="8 9">
    <name type="scientific">Toxoplasma gondii GAB2-2007-GAL-DOM2</name>
    <dbReference type="NCBI Taxonomy" id="1130820"/>
    <lineage>
        <taxon>Eukaryota</taxon>
        <taxon>Sar</taxon>
        <taxon>Alveolata</taxon>
        <taxon>Apicomplexa</taxon>
        <taxon>Conoidasida</taxon>
        <taxon>Coccidia</taxon>
        <taxon>Eucoccidiorida</taxon>
        <taxon>Eimeriorina</taxon>
        <taxon>Sarcocystidae</taxon>
        <taxon>Toxoplasma</taxon>
    </lineage>
</organism>
<evidence type="ECO:0000256" key="3">
    <source>
        <dbReference type="ARBA" id="ARBA00023117"/>
    </source>
</evidence>
<reference evidence="8 9" key="1">
    <citation type="submission" date="2014-02" db="EMBL/GenBank/DDBJ databases">
        <authorList>
            <person name="Sibley D."/>
            <person name="Venepally P."/>
            <person name="Karamycheva S."/>
            <person name="Hadjithomas M."/>
            <person name="Khan A."/>
            <person name="Brunk B."/>
            <person name="Roos D."/>
            <person name="Caler E."/>
            <person name="Lorenzi H."/>
        </authorList>
    </citation>
    <scope>NUCLEOTIDE SEQUENCE [LARGE SCALE GENOMIC DNA]</scope>
    <source>
        <strain evidence="8 9">GAB2-2007-GAL-DOM2</strain>
    </source>
</reference>
<dbReference type="PANTHER" id="PTHR24173">
    <property type="entry name" value="ANKYRIN REPEAT CONTAINING"/>
    <property type="match status" value="1"/>
</dbReference>
<dbReference type="Pfam" id="PF12796">
    <property type="entry name" value="Ank_2"/>
    <property type="match status" value="1"/>
</dbReference>
<dbReference type="SMART" id="SM00297">
    <property type="entry name" value="BROMO"/>
    <property type="match status" value="1"/>
</dbReference>
<feature type="region of interest" description="Disordered" evidence="6">
    <location>
        <begin position="1"/>
        <end position="47"/>
    </location>
</feature>
<dbReference type="SUPFAM" id="SSF48403">
    <property type="entry name" value="Ankyrin repeat"/>
    <property type="match status" value="1"/>
</dbReference>
<protein>
    <submittedName>
        <fullName evidence="8">Bromodomain-containing protein</fullName>
        <ecNumber evidence="8">2.3.1.48</ecNumber>
    </submittedName>
</protein>
<keyword evidence="3 5" id="KW-0103">Bromodomain</keyword>
<feature type="region of interest" description="Disordered" evidence="6">
    <location>
        <begin position="576"/>
        <end position="714"/>
    </location>
</feature>
<dbReference type="SMART" id="SM00248">
    <property type="entry name" value="ANK"/>
    <property type="match status" value="3"/>
</dbReference>
<dbReference type="OrthoDB" id="331470at2759"/>
<dbReference type="PROSITE" id="PS50088">
    <property type="entry name" value="ANK_REPEAT"/>
    <property type="match status" value="2"/>
</dbReference>
<dbReference type="PANTHER" id="PTHR24173:SF74">
    <property type="entry name" value="ANKYRIN REPEAT DOMAIN-CONTAINING PROTEIN 16"/>
    <property type="match status" value="1"/>
</dbReference>
<dbReference type="InterPro" id="IPR018359">
    <property type="entry name" value="Bromodomain_CS"/>
</dbReference>
<keyword evidence="1" id="KW-0677">Repeat</keyword>
<keyword evidence="2 4" id="KW-0040">ANK repeat</keyword>
<dbReference type="Gene3D" id="1.20.920.10">
    <property type="entry name" value="Bromodomain-like"/>
    <property type="match status" value="1"/>
</dbReference>
<dbReference type="PRINTS" id="PR00503">
    <property type="entry name" value="BROMODOMAIN"/>
</dbReference>
<dbReference type="AlphaFoldDB" id="A0A086JFF2"/>
<dbReference type="GO" id="GO:0061733">
    <property type="term" value="F:protein-lysine-acetyltransferase activity"/>
    <property type="evidence" value="ECO:0007669"/>
    <property type="project" value="UniProtKB-EC"/>
</dbReference>
<dbReference type="Proteomes" id="UP000028837">
    <property type="component" value="Unassembled WGS sequence"/>
</dbReference>
<name>A0A086JFF2_TOXGO</name>